<dbReference type="InParanoid" id="A0A7M7NM99"/>
<dbReference type="FunFam" id="3.40.190.10:FF:000095">
    <property type="entry name" value="Lactotransferrin"/>
    <property type="match status" value="2"/>
</dbReference>
<feature type="signal peptide" evidence="5">
    <location>
        <begin position="1"/>
        <end position="17"/>
    </location>
</feature>
<proteinExistence type="predicted"/>
<organism evidence="7 8">
    <name type="scientific">Strongylocentrotus purpuratus</name>
    <name type="common">Purple sea urchin</name>
    <dbReference type="NCBI Taxonomy" id="7668"/>
    <lineage>
        <taxon>Eukaryota</taxon>
        <taxon>Metazoa</taxon>
        <taxon>Echinodermata</taxon>
        <taxon>Eleutherozoa</taxon>
        <taxon>Echinozoa</taxon>
        <taxon>Echinoidea</taxon>
        <taxon>Euechinoidea</taxon>
        <taxon>Echinacea</taxon>
        <taxon>Camarodonta</taxon>
        <taxon>Echinidea</taxon>
        <taxon>Strongylocentrotidae</taxon>
        <taxon>Strongylocentrotus</taxon>
    </lineage>
</organism>
<dbReference type="PROSITE" id="PS00207">
    <property type="entry name" value="TRANSFERRIN_LIKE_3"/>
    <property type="match status" value="2"/>
</dbReference>
<keyword evidence="5" id="KW-0732">Signal</keyword>
<keyword evidence="3" id="KW-0677">Repeat</keyword>
<evidence type="ECO:0000313" key="8">
    <source>
        <dbReference type="Proteomes" id="UP000007110"/>
    </source>
</evidence>
<dbReference type="PANTHER" id="PTHR11485">
    <property type="entry name" value="TRANSFERRIN"/>
    <property type="match status" value="1"/>
</dbReference>
<name>A0A7M7NM99_STRPU</name>
<dbReference type="GO" id="GO:0005769">
    <property type="term" value="C:early endosome"/>
    <property type="evidence" value="ECO:0000318"/>
    <property type="project" value="GO_Central"/>
</dbReference>
<reference evidence="8" key="1">
    <citation type="submission" date="2015-02" db="EMBL/GenBank/DDBJ databases">
        <title>Genome sequencing for Strongylocentrotus purpuratus.</title>
        <authorList>
            <person name="Murali S."/>
            <person name="Liu Y."/>
            <person name="Vee V."/>
            <person name="English A."/>
            <person name="Wang M."/>
            <person name="Skinner E."/>
            <person name="Han Y."/>
            <person name="Muzny D.M."/>
            <person name="Worley K.C."/>
            <person name="Gibbs R.A."/>
        </authorList>
    </citation>
    <scope>NUCLEOTIDE SEQUENCE</scope>
</reference>
<dbReference type="GO" id="GO:0005615">
    <property type="term" value="C:extracellular space"/>
    <property type="evidence" value="ECO:0000318"/>
    <property type="project" value="GO_Central"/>
</dbReference>
<dbReference type="OrthoDB" id="9981115at2759"/>
<keyword evidence="8" id="KW-1185">Reference proteome</keyword>
<dbReference type="SMART" id="SM00094">
    <property type="entry name" value="TR_FER"/>
    <property type="match status" value="2"/>
</dbReference>
<evidence type="ECO:0000256" key="5">
    <source>
        <dbReference type="SAM" id="SignalP"/>
    </source>
</evidence>
<keyword evidence="4" id="KW-0812">Transmembrane</keyword>
<reference evidence="7" key="2">
    <citation type="submission" date="2021-01" db="UniProtKB">
        <authorList>
            <consortium name="EnsemblMetazoa"/>
        </authorList>
    </citation>
    <scope>IDENTIFICATION</scope>
</reference>
<sequence length="748" mass="80039">MKTIVFCLLTIVSTALAATTQMRWCTSSTHEEQKCVAMRTAFSAQSLSPEVVCVAGSGISDCLMKVQDGQAHMITLDGGDVYLAGKEYGLVPIVQETYAQDRYAGIAVVRATDSTLTLETLKGKDSCHTGVRRTAGWNIPVGFLLEAGYMEAVDCGDDINAVSNFFNQSCAPGAYLERNDPYGTNPPNLCGICTNKQCPADSSELYQSYAGAFRCLAESAGDVAFIKPQTVIDNTDGNGQLDWNRGLMSSDFRLLCPDNTQSTIDNAATCNLAKSPAHAIVTSPSTSAEDITAFQTVLAQAVALFGDDNNQNGFLMFDSVAYGGNDLLFKDSTQNLANLESGLTYRTYLGDYANTIDGLKMCPANSLRWCTTSSIENKKCRDMSAAFKGANLTPQISCYEETSKGLCVDRIVSGDADVVTLDGGDLYAGGDRIAPIVGESYDVGGDNPDASYWAVAIARKGTQFGMDDLAGRKSCHTGIGKTSGWNVPVGHLIKNEQIFVNGGCEVPKAVGEFFSAGSCAPGAKTDKYDPTGTNPSSLCALCIGTGNDNCVRNANEPYYDYAGAFRCLADQAGDVAFVKHTTVPDNTDGNGAEDWSTNLNSADYELLCADNTRMPITAWETCNLAKVPSHAVVTSSTKTTAQKQEIARLLLDGQEQFGSDSGAVFKMFDSQAYSDTDLLFKDSTEMLVDVGTQDTTEKWLSPEYVQDLDAISCSTTGGGATRTVQTSMVLVMMAFLIQMVWFGVLSRK</sequence>
<dbReference type="GeneID" id="581063"/>
<keyword evidence="4" id="KW-0472">Membrane</keyword>
<dbReference type="PROSITE" id="PS51408">
    <property type="entry name" value="TRANSFERRIN_LIKE_4"/>
    <property type="match status" value="2"/>
</dbReference>
<dbReference type="OMA" id="CPVPAMT"/>
<dbReference type="PRINTS" id="PR00422">
    <property type="entry name" value="TRANSFERRIN"/>
</dbReference>
<dbReference type="CDD" id="cd13529">
    <property type="entry name" value="PBP2_transferrin"/>
    <property type="match status" value="1"/>
</dbReference>
<evidence type="ECO:0000256" key="1">
    <source>
        <dbReference type="ARBA" id="ARBA00004613"/>
    </source>
</evidence>
<evidence type="ECO:0000313" key="7">
    <source>
        <dbReference type="EnsemblMetazoa" id="XP_030838586"/>
    </source>
</evidence>
<dbReference type="InterPro" id="IPR001156">
    <property type="entry name" value="Transferrin-like_dom"/>
</dbReference>
<dbReference type="RefSeq" id="XP_030838586.1">
    <property type="nucleotide sequence ID" value="XM_030982726.1"/>
</dbReference>
<accession>A0A7M7NM99</accession>
<dbReference type="Pfam" id="PF00405">
    <property type="entry name" value="Transferrin"/>
    <property type="match status" value="2"/>
</dbReference>
<evidence type="ECO:0000256" key="3">
    <source>
        <dbReference type="ARBA" id="ARBA00022737"/>
    </source>
</evidence>
<dbReference type="EnsemblMetazoa" id="XM_030982726">
    <property type="protein sequence ID" value="XP_030838586"/>
    <property type="gene ID" value="LOC581063"/>
</dbReference>
<dbReference type="Proteomes" id="UP000007110">
    <property type="component" value="Unassembled WGS sequence"/>
</dbReference>
<keyword evidence="2" id="KW-0964">Secreted</keyword>
<evidence type="ECO:0000259" key="6">
    <source>
        <dbReference type="PROSITE" id="PS51408"/>
    </source>
</evidence>
<keyword evidence="4" id="KW-1133">Transmembrane helix</keyword>
<feature type="domain" description="Transferrin-like" evidence="6">
    <location>
        <begin position="22"/>
        <end position="362"/>
    </location>
</feature>
<dbReference type="GO" id="GO:0055037">
    <property type="term" value="C:recycling endosome"/>
    <property type="evidence" value="ECO:0000318"/>
    <property type="project" value="GO_Central"/>
</dbReference>
<dbReference type="InterPro" id="IPR018195">
    <property type="entry name" value="Transferrin_Fe_BS"/>
</dbReference>
<evidence type="ECO:0000256" key="4">
    <source>
        <dbReference type="SAM" id="Phobius"/>
    </source>
</evidence>
<dbReference type="CTD" id="4241"/>
<protein>
    <recommendedName>
        <fullName evidence="6">Transferrin-like domain-containing protein</fullName>
    </recommendedName>
</protein>
<dbReference type="KEGG" id="spu:581063"/>
<dbReference type="GO" id="GO:0005886">
    <property type="term" value="C:plasma membrane"/>
    <property type="evidence" value="ECO:0000318"/>
    <property type="project" value="GO_Central"/>
</dbReference>
<dbReference type="PROSITE" id="PS00205">
    <property type="entry name" value="TRANSFERRIN_LIKE_1"/>
    <property type="match status" value="1"/>
</dbReference>
<feature type="chain" id="PRO_5029847997" description="Transferrin-like domain-containing protein" evidence="5">
    <location>
        <begin position="18"/>
        <end position="748"/>
    </location>
</feature>
<evidence type="ECO:0000256" key="2">
    <source>
        <dbReference type="ARBA" id="ARBA00022525"/>
    </source>
</evidence>
<dbReference type="AlphaFoldDB" id="A0A7M7NM99"/>
<dbReference type="PANTHER" id="PTHR11485:SF29">
    <property type="entry name" value="TRANSFERRIN 2"/>
    <property type="match status" value="1"/>
</dbReference>
<dbReference type="Gene3D" id="3.40.190.10">
    <property type="entry name" value="Periplasmic binding protein-like II"/>
    <property type="match status" value="4"/>
</dbReference>
<dbReference type="SUPFAM" id="SSF53850">
    <property type="entry name" value="Periplasmic binding protein-like II"/>
    <property type="match status" value="2"/>
</dbReference>
<dbReference type="GO" id="GO:0006826">
    <property type="term" value="P:iron ion transport"/>
    <property type="evidence" value="ECO:0000318"/>
    <property type="project" value="GO_Central"/>
</dbReference>
<feature type="domain" description="Transferrin-like" evidence="6">
    <location>
        <begin position="367"/>
        <end position="713"/>
    </location>
</feature>
<comment type="subcellular location">
    <subcellularLocation>
        <location evidence="1">Secreted</location>
    </subcellularLocation>
</comment>
<dbReference type="PROSITE" id="PS00206">
    <property type="entry name" value="TRANSFERRIN_LIKE_2"/>
    <property type="match status" value="2"/>
</dbReference>
<feature type="transmembrane region" description="Helical" evidence="4">
    <location>
        <begin position="728"/>
        <end position="745"/>
    </location>
</feature>